<evidence type="ECO:0000313" key="2">
    <source>
        <dbReference type="Proteomes" id="UP001562425"/>
    </source>
</evidence>
<dbReference type="Proteomes" id="UP001562425">
    <property type="component" value="Unassembled WGS sequence"/>
</dbReference>
<gene>
    <name evidence="1" type="ORF">pipiens_008062</name>
</gene>
<reference evidence="1 2" key="1">
    <citation type="submission" date="2024-05" db="EMBL/GenBank/DDBJ databases">
        <title>Culex pipiens pipiens assembly and annotation.</title>
        <authorList>
            <person name="Alout H."/>
            <person name="Durand T."/>
        </authorList>
    </citation>
    <scope>NUCLEOTIDE SEQUENCE [LARGE SCALE GENOMIC DNA]</scope>
    <source>
        <strain evidence="1">HA-2024</strain>
        <tissue evidence="1">Whole body</tissue>
    </source>
</reference>
<name>A0ABD1DJ00_CULPP</name>
<keyword evidence="2" id="KW-1185">Reference proteome</keyword>
<dbReference type="EMBL" id="JBEHCU010005491">
    <property type="protein sequence ID" value="KAL1399623.1"/>
    <property type="molecule type" value="Genomic_DNA"/>
</dbReference>
<dbReference type="AlphaFoldDB" id="A0ABD1DJ00"/>
<organism evidence="1 2">
    <name type="scientific">Culex pipiens pipiens</name>
    <name type="common">Northern house mosquito</name>
    <dbReference type="NCBI Taxonomy" id="38569"/>
    <lineage>
        <taxon>Eukaryota</taxon>
        <taxon>Metazoa</taxon>
        <taxon>Ecdysozoa</taxon>
        <taxon>Arthropoda</taxon>
        <taxon>Hexapoda</taxon>
        <taxon>Insecta</taxon>
        <taxon>Pterygota</taxon>
        <taxon>Neoptera</taxon>
        <taxon>Endopterygota</taxon>
        <taxon>Diptera</taxon>
        <taxon>Nematocera</taxon>
        <taxon>Culicoidea</taxon>
        <taxon>Culicidae</taxon>
        <taxon>Culicinae</taxon>
        <taxon>Culicini</taxon>
        <taxon>Culex</taxon>
        <taxon>Culex</taxon>
    </lineage>
</organism>
<evidence type="ECO:0000313" key="1">
    <source>
        <dbReference type="EMBL" id="KAL1399623.1"/>
    </source>
</evidence>
<proteinExistence type="predicted"/>
<accession>A0ABD1DJ00</accession>
<protein>
    <submittedName>
        <fullName evidence="1">Uncharacterized protein</fullName>
    </submittedName>
</protein>
<sequence>MFCCSTTKRLEICTPEATIQVCFPLIRVAIRSANPPPYDNRPKPVIRLPICVDIRRSTCLAPNWADNLVIFYRGVRICVDKFCEARHDQPLRADLREQQRSSGDLLVNKIRLLVNKIWLLIRAIRLLINKIRLLVNKIRLLIRAVLLTGPKPNIRLLVRADFLTGRADLRRQGDTLLVRADLLTGRADLRRQGDPARRRKEFSAILSSVAINALGISNEPKMSPVDDLPRTVPVRWTPEGIFCDFIIRGHQCIGDLERAQDVAGGRSGRTGMELAIIVLSVRSGDEE</sequence>
<comment type="caution">
    <text evidence="1">The sequence shown here is derived from an EMBL/GenBank/DDBJ whole genome shotgun (WGS) entry which is preliminary data.</text>
</comment>